<dbReference type="PANTHER" id="PTHR36151:SF3">
    <property type="entry name" value="ER-BOUND OXYGENASE MPAB_MPAB'_RUBBER OXYGENASE CATALYTIC DOMAIN-CONTAINING PROTEIN"/>
    <property type="match status" value="1"/>
</dbReference>
<dbReference type="EMBL" id="CP000479">
    <property type="protein sequence ID" value="ABK64875.1"/>
    <property type="molecule type" value="Genomic_DNA"/>
</dbReference>
<dbReference type="InterPro" id="IPR018713">
    <property type="entry name" value="MPAB/Lcp_cat_dom"/>
</dbReference>
<dbReference type="KEGG" id="mav:MAV_2862"/>
<feature type="domain" description="ER-bound oxygenase mpaB/mpaB'/Rubber oxygenase catalytic" evidence="2">
    <location>
        <begin position="55"/>
        <end position="301"/>
    </location>
</feature>
<dbReference type="PANTHER" id="PTHR36151">
    <property type="entry name" value="BLR2777 PROTEIN"/>
    <property type="match status" value="1"/>
</dbReference>
<sequence>MAVRGIRALKKIMQTTFDPELVVPDEARVTEFTGDNSLSRKDLSQHPIPPGSLTWKYWGRLDVIFFGSGVVGTIAGAWPQMAKATSSSVLFTGDSSFGARSKIYKVRRQRSREYIYGTVYDAPEDAKKYGLKTRNMHKSIKGTLQDGTFHALNADTFYFGHVTFFYHLLLKVVEQLYFDGAMPRAMKEQIFEESKEWYSMWGVDDSPQPATYDDFERYLDNIERNHLVNSQVTQVMLEQFMERRVPPRWWPPVMKKFVWPWVAGRRQVVVNSFPPHVQELFNLEWTPEDEEIARRFMRMYRRLYAILERVVPLKFLYLPIAVEGFKREGVDPRKITLESAQQALRENRARRAARENASADETNGVLASG</sequence>
<dbReference type="AlphaFoldDB" id="A0A0H2ZT24"/>
<evidence type="ECO:0000256" key="1">
    <source>
        <dbReference type="SAM" id="MobiDB-lite"/>
    </source>
</evidence>
<evidence type="ECO:0000259" key="2">
    <source>
        <dbReference type="Pfam" id="PF09995"/>
    </source>
</evidence>
<dbReference type="RefSeq" id="WP_003876531.1">
    <property type="nucleotide sequence ID" value="NC_008595.1"/>
</dbReference>
<protein>
    <recommendedName>
        <fullName evidence="2">ER-bound oxygenase mpaB/mpaB'/Rubber oxygenase catalytic domain-containing protein</fullName>
    </recommendedName>
</protein>
<accession>A0A0H2ZT24</accession>
<dbReference type="GO" id="GO:0016491">
    <property type="term" value="F:oxidoreductase activity"/>
    <property type="evidence" value="ECO:0007669"/>
    <property type="project" value="InterPro"/>
</dbReference>
<gene>
    <name evidence="3" type="ordered locus">MAV_2862</name>
</gene>
<dbReference type="Pfam" id="PF09995">
    <property type="entry name" value="MPAB_Lcp_cat"/>
    <property type="match status" value="1"/>
</dbReference>
<evidence type="ECO:0000313" key="3">
    <source>
        <dbReference type="EMBL" id="ABK64875.1"/>
    </source>
</evidence>
<proteinExistence type="predicted"/>
<dbReference type="HOGENOM" id="CLU_749676_0_0_11"/>
<reference evidence="3 4" key="1">
    <citation type="submission" date="2006-10" db="EMBL/GenBank/DDBJ databases">
        <authorList>
            <person name="Fleischmann R.D."/>
            <person name="Dodson R.J."/>
            <person name="Haft D.H."/>
            <person name="Merkel J.S."/>
            <person name="Nelson W.C."/>
            <person name="Fraser C.M."/>
        </authorList>
    </citation>
    <scope>NUCLEOTIDE SEQUENCE [LARGE SCALE GENOMIC DNA]</scope>
    <source>
        <strain evidence="3 4">104</strain>
    </source>
</reference>
<name>A0A0H2ZT24_MYCA1</name>
<organism evidence="3 4">
    <name type="scientific">Mycobacterium avium (strain 104)</name>
    <dbReference type="NCBI Taxonomy" id="243243"/>
    <lineage>
        <taxon>Bacteria</taxon>
        <taxon>Bacillati</taxon>
        <taxon>Actinomycetota</taxon>
        <taxon>Actinomycetes</taxon>
        <taxon>Mycobacteriales</taxon>
        <taxon>Mycobacteriaceae</taxon>
        <taxon>Mycobacterium</taxon>
        <taxon>Mycobacterium avium complex (MAC)</taxon>
    </lineage>
</organism>
<feature type="region of interest" description="Disordered" evidence="1">
    <location>
        <begin position="346"/>
        <end position="369"/>
    </location>
</feature>
<evidence type="ECO:0000313" key="4">
    <source>
        <dbReference type="Proteomes" id="UP000001574"/>
    </source>
</evidence>
<dbReference type="Proteomes" id="UP000001574">
    <property type="component" value="Chromosome"/>
</dbReference>